<dbReference type="Pfam" id="PF14069">
    <property type="entry name" value="SpoVIF"/>
    <property type="match status" value="1"/>
</dbReference>
<evidence type="ECO:0000313" key="2">
    <source>
        <dbReference type="Proteomes" id="UP000050331"/>
    </source>
</evidence>
<gene>
    <name evidence="1" type="ORF">AOX59_04705</name>
</gene>
<protein>
    <submittedName>
        <fullName evidence="1">ATP synthase</fullName>
    </submittedName>
</protein>
<dbReference type="RefSeq" id="WP_068442568.1">
    <property type="nucleotide sequence ID" value="NZ_CP013862.1"/>
</dbReference>
<sequence length="86" mass="9848">MSNFEDNLFDKVQKNSSISPNDIQKVADSVKQANFSDEKTVRDLVKRLSKLADKPISKAKEDKIVEAITKNNMPMDMQTLNKMFKK</sequence>
<dbReference type="OrthoDB" id="2474248at2"/>
<accession>A0A0U3W484</accession>
<dbReference type="AlphaFoldDB" id="A0A0U3W484"/>
<evidence type="ECO:0000313" key="1">
    <source>
        <dbReference type="EMBL" id="ALX47968.1"/>
    </source>
</evidence>
<reference evidence="1 2" key="1">
    <citation type="submission" date="2016-01" db="EMBL/GenBank/DDBJ databases">
        <title>Complete genome sequence of strain Lentibacillus amyloliquefaciens LAM0015T isolated from saline sediment.</title>
        <authorList>
            <person name="Wang J.-L."/>
            <person name="He M.-X."/>
        </authorList>
    </citation>
    <scope>NUCLEOTIDE SEQUENCE [LARGE SCALE GENOMIC DNA]</scope>
    <source>
        <strain evidence="1 2">LAM0015</strain>
    </source>
</reference>
<name>A0A0U3W484_9BACI</name>
<proteinExistence type="predicted"/>
<dbReference type="KEGG" id="lao:AOX59_04705"/>
<dbReference type="InterPro" id="IPR025942">
    <property type="entry name" value="SpoVIF"/>
</dbReference>
<keyword evidence="2" id="KW-1185">Reference proteome</keyword>
<dbReference type="STRING" id="1472767.AOX59_04705"/>
<dbReference type="Proteomes" id="UP000050331">
    <property type="component" value="Chromosome"/>
</dbReference>
<dbReference type="EMBL" id="CP013862">
    <property type="protein sequence ID" value="ALX47968.1"/>
    <property type="molecule type" value="Genomic_DNA"/>
</dbReference>
<organism evidence="1 2">
    <name type="scientific">Lentibacillus amyloliquefaciens</name>
    <dbReference type="NCBI Taxonomy" id="1472767"/>
    <lineage>
        <taxon>Bacteria</taxon>
        <taxon>Bacillati</taxon>
        <taxon>Bacillota</taxon>
        <taxon>Bacilli</taxon>
        <taxon>Bacillales</taxon>
        <taxon>Bacillaceae</taxon>
        <taxon>Lentibacillus</taxon>
    </lineage>
</organism>